<reference evidence="2" key="1">
    <citation type="journal article" date="2019" name="Int. J. Syst. Evol. Microbiol.">
        <title>The Global Catalogue of Microorganisms (GCM) 10K type strain sequencing project: providing services to taxonomists for standard genome sequencing and annotation.</title>
        <authorList>
            <consortium name="The Broad Institute Genomics Platform"/>
            <consortium name="The Broad Institute Genome Sequencing Center for Infectious Disease"/>
            <person name="Wu L."/>
            <person name="Ma J."/>
        </authorList>
    </citation>
    <scope>NUCLEOTIDE SEQUENCE [LARGE SCALE GENOMIC DNA]</scope>
    <source>
        <strain evidence="2">JCM 12607</strain>
    </source>
</reference>
<keyword evidence="2" id="KW-1185">Reference proteome</keyword>
<comment type="caution">
    <text evidence="1">The sequence shown here is derived from an EMBL/GenBank/DDBJ whole genome shotgun (WGS) entry which is preliminary data.</text>
</comment>
<evidence type="ECO:0000313" key="1">
    <source>
        <dbReference type="EMBL" id="MFD0626662.1"/>
    </source>
</evidence>
<accession>A0ABW2WZ32</accession>
<organism evidence="1 2">
    <name type="scientific">Streptomyces sanglieri</name>
    <dbReference type="NCBI Taxonomy" id="193460"/>
    <lineage>
        <taxon>Bacteria</taxon>
        <taxon>Bacillati</taxon>
        <taxon>Actinomycetota</taxon>
        <taxon>Actinomycetes</taxon>
        <taxon>Kitasatosporales</taxon>
        <taxon>Streptomycetaceae</taxon>
        <taxon>Streptomyces</taxon>
    </lineage>
</organism>
<protein>
    <submittedName>
        <fullName evidence="1">Uncharacterized protein</fullName>
    </submittedName>
</protein>
<dbReference type="Proteomes" id="UP001596915">
    <property type="component" value="Unassembled WGS sequence"/>
</dbReference>
<dbReference type="RefSeq" id="WP_266694022.1">
    <property type="nucleotide sequence ID" value="NZ_JASKYU010000243.1"/>
</dbReference>
<proteinExistence type="predicted"/>
<gene>
    <name evidence="1" type="ORF">ACFQ2K_32175</name>
</gene>
<evidence type="ECO:0000313" key="2">
    <source>
        <dbReference type="Proteomes" id="UP001596915"/>
    </source>
</evidence>
<name>A0ABW2WZ32_9ACTN</name>
<dbReference type="EMBL" id="JBHTGL010000008">
    <property type="protein sequence ID" value="MFD0626662.1"/>
    <property type="molecule type" value="Genomic_DNA"/>
</dbReference>
<sequence length="48" mass="5224">MNQLQNDEIHWTASYPDTPTNTWHVSAYNSGAGPQTVQSYAVCIPASA</sequence>